<evidence type="ECO:0000313" key="12">
    <source>
        <dbReference type="Proteomes" id="UP000613768"/>
    </source>
</evidence>
<dbReference type="InterPro" id="IPR002541">
    <property type="entry name" value="Cyt_c_assembly"/>
</dbReference>
<dbReference type="PRINTS" id="PR01386">
    <property type="entry name" value="CCMCBIOGNSIS"/>
</dbReference>
<dbReference type="InterPro" id="IPR045062">
    <property type="entry name" value="Cyt_c_biogenesis_CcsA/CcmC"/>
</dbReference>
<gene>
    <name evidence="9" type="primary">ccmC</name>
    <name evidence="11" type="ORF">IFO71_06190</name>
</gene>
<comment type="subcellular location">
    <subcellularLocation>
        <location evidence="9">Cell inner membrane</location>
    </subcellularLocation>
    <subcellularLocation>
        <location evidence="2">Membrane</location>
        <topology evidence="2">Multi-pass membrane protein</topology>
    </subcellularLocation>
</comment>
<dbReference type="PANTHER" id="PTHR30071:SF1">
    <property type="entry name" value="CYTOCHROME B_B6 PROTEIN-RELATED"/>
    <property type="match status" value="1"/>
</dbReference>
<evidence type="ECO:0000256" key="8">
    <source>
        <dbReference type="ARBA" id="ARBA00023136"/>
    </source>
</evidence>
<feature type="transmembrane region" description="Helical" evidence="9">
    <location>
        <begin position="164"/>
        <end position="184"/>
    </location>
</feature>
<keyword evidence="6 9" id="KW-0201">Cytochrome c-type biogenesis</keyword>
<evidence type="ECO:0000256" key="3">
    <source>
        <dbReference type="ARBA" id="ARBA00005840"/>
    </source>
</evidence>
<reference evidence="11 12" key="1">
    <citation type="submission" date="2020-09" db="EMBL/GenBank/DDBJ databases">
        <title>Pseudoxanthomonas sp. CAU 1598 isolated from sand of Yaerae Beach.</title>
        <authorList>
            <person name="Kim W."/>
        </authorList>
    </citation>
    <scope>NUCLEOTIDE SEQUENCE [LARGE SCALE GENOMIC DNA]</scope>
    <source>
        <strain evidence="11 12">CAU 1598</strain>
    </source>
</reference>
<dbReference type="GO" id="GO:0020037">
    <property type="term" value="F:heme binding"/>
    <property type="evidence" value="ECO:0007669"/>
    <property type="project" value="InterPro"/>
</dbReference>
<name>A0AAW3ZH26_9GAMM</name>
<sequence>MNPVLRWFHQLGSPPYFDRFASRWSPWFILSAIPLLAAGLYMGLWVVPPDYQQGDSYRILFVHVPSAWMSLMVYSVMAINAFIALVWRIKLSELLAMACAPIGAGFTLVTLLTGSLWGKPMWGTWWTWDARLTSELVLLFLYLGVMGLYAAIEERRAAARAASFLALIGLVNLPIVHFSVVWWNTLHQGSTIRLLGPSSMDSSMIAPLLMVTVATKLWFVGSLLRRTRASLLDAEASKDWVQSRLREPDHG</sequence>
<dbReference type="NCBIfam" id="TIGR01191">
    <property type="entry name" value="ccmC"/>
    <property type="match status" value="1"/>
</dbReference>
<dbReference type="GO" id="GO:0015232">
    <property type="term" value="F:heme transmembrane transporter activity"/>
    <property type="evidence" value="ECO:0007669"/>
    <property type="project" value="InterPro"/>
</dbReference>
<evidence type="ECO:0000256" key="1">
    <source>
        <dbReference type="ARBA" id="ARBA00002442"/>
    </source>
</evidence>
<evidence type="ECO:0000256" key="4">
    <source>
        <dbReference type="ARBA" id="ARBA00016463"/>
    </source>
</evidence>
<evidence type="ECO:0000256" key="6">
    <source>
        <dbReference type="ARBA" id="ARBA00022748"/>
    </source>
</evidence>
<feature type="domain" description="Cytochrome c assembly protein" evidence="10">
    <location>
        <begin position="28"/>
        <end position="187"/>
    </location>
</feature>
<feature type="transmembrane region" description="Helical" evidence="9">
    <location>
        <begin position="136"/>
        <end position="152"/>
    </location>
</feature>
<dbReference type="GO" id="GO:0005886">
    <property type="term" value="C:plasma membrane"/>
    <property type="evidence" value="ECO:0007669"/>
    <property type="project" value="UniProtKB-SubCell"/>
</dbReference>
<comment type="function">
    <text evidence="1 9">Required for the export of heme to the periplasm for the biogenesis of c-type cytochromes.</text>
</comment>
<dbReference type="AlphaFoldDB" id="A0AAW3ZH26"/>
<keyword evidence="7 9" id="KW-1133">Transmembrane helix</keyword>
<keyword evidence="12" id="KW-1185">Reference proteome</keyword>
<comment type="similarity">
    <text evidence="3 9">Belongs to the CcmC/CycZ/HelC family.</text>
</comment>
<dbReference type="InterPro" id="IPR003557">
    <property type="entry name" value="Cyt_c_biogenesis_CcmC"/>
</dbReference>
<keyword evidence="9" id="KW-0997">Cell inner membrane</keyword>
<proteinExistence type="inferred from homology"/>
<evidence type="ECO:0000313" key="11">
    <source>
        <dbReference type="EMBL" id="MBD8525328.1"/>
    </source>
</evidence>
<evidence type="ECO:0000256" key="5">
    <source>
        <dbReference type="ARBA" id="ARBA00022692"/>
    </source>
</evidence>
<keyword evidence="9" id="KW-1003">Cell membrane</keyword>
<accession>A0AAW3ZH26</accession>
<protein>
    <recommendedName>
        <fullName evidence="4 9">Heme exporter protein C</fullName>
    </recommendedName>
    <alternativeName>
        <fullName evidence="9">Cytochrome c-type biogenesis protein</fullName>
    </alternativeName>
</protein>
<feature type="transmembrane region" description="Helical" evidence="9">
    <location>
        <begin position="27"/>
        <end position="47"/>
    </location>
</feature>
<keyword evidence="9" id="KW-0813">Transport</keyword>
<comment type="caution">
    <text evidence="11">The sequence shown here is derived from an EMBL/GenBank/DDBJ whole genome shotgun (WGS) entry which is preliminary data.</text>
</comment>
<dbReference type="EMBL" id="JACYTR010000008">
    <property type="protein sequence ID" value="MBD8525328.1"/>
    <property type="molecule type" value="Genomic_DNA"/>
</dbReference>
<dbReference type="GO" id="GO:0017004">
    <property type="term" value="P:cytochrome complex assembly"/>
    <property type="evidence" value="ECO:0007669"/>
    <property type="project" value="UniProtKB-KW"/>
</dbReference>
<dbReference type="PANTHER" id="PTHR30071">
    <property type="entry name" value="HEME EXPORTER PROTEIN C"/>
    <property type="match status" value="1"/>
</dbReference>
<evidence type="ECO:0000256" key="7">
    <source>
        <dbReference type="ARBA" id="ARBA00022989"/>
    </source>
</evidence>
<evidence type="ECO:0000256" key="9">
    <source>
        <dbReference type="RuleBase" id="RU364092"/>
    </source>
</evidence>
<dbReference type="Pfam" id="PF01578">
    <property type="entry name" value="Cytochrom_C_asm"/>
    <property type="match status" value="1"/>
</dbReference>
<keyword evidence="5 9" id="KW-0812">Transmembrane</keyword>
<organism evidence="11 12">
    <name type="scientific">Pseudomarimonas arenosa</name>
    <dbReference type="NCBI Taxonomy" id="2774145"/>
    <lineage>
        <taxon>Bacteria</taxon>
        <taxon>Pseudomonadati</taxon>
        <taxon>Pseudomonadota</taxon>
        <taxon>Gammaproteobacteria</taxon>
        <taxon>Lysobacterales</taxon>
        <taxon>Lysobacteraceae</taxon>
        <taxon>Pseudomarimonas</taxon>
    </lineage>
</organism>
<feature type="transmembrane region" description="Helical" evidence="9">
    <location>
        <begin position="94"/>
        <end position="116"/>
    </location>
</feature>
<evidence type="ECO:0000259" key="10">
    <source>
        <dbReference type="Pfam" id="PF01578"/>
    </source>
</evidence>
<dbReference type="Proteomes" id="UP000613768">
    <property type="component" value="Unassembled WGS sequence"/>
</dbReference>
<feature type="transmembrane region" description="Helical" evidence="9">
    <location>
        <begin position="204"/>
        <end position="224"/>
    </location>
</feature>
<feature type="transmembrane region" description="Helical" evidence="9">
    <location>
        <begin position="67"/>
        <end position="87"/>
    </location>
</feature>
<keyword evidence="8 9" id="KW-0472">Membrane</keyword>
<dbReference type="RefSeq" id="WP_192028671.1">
    <property type="nucleotide sequence ID" value="NZ_JACYTR010000008.1"/>
</dbReference>
<evidence type="ECO:0000256" key="2">
    <source>
        <dbReference type="ARBA" id="ARBA00004141"/>
    </source>
</evidence>